<keyword evidence="2" id="KW-1185">Reference proteome</keyword>
<name>A0ACB9KE37_BAUVA</name>
<evidence type="ECO:0000313" key="2">
    <source>
        <dbReference type="Proteomes" id="UP000828941"/>
    </source>
</evidence>
<protein>
    <submittedName>
        <fullName evidence="1">Uncharacterized protein</fullName>
    </submittedName>
</protein>
<dbReference type="Proteomes" id="UP000828941">
    <property type="component" value="Chromosome 14"/>
</dbReference>
<organism evidence="1 2">
    <name type="scientific">Bauhinia variegata</name>
    <name type="common">Purple orchid tree</name>
    <name type="synonym">Phanera variegata</name>
    <dbReference type="NCBI Taxonomy" id="167791"/>
    <lineage>
        <taxon>Eukaryota</taxon>
        <taxon>Viridiplantae</taxon>
        <taxon>Streptophyta</taxon>
        <taxon>Embryophyta</taxon>
        <taxon>Tracheophyta</taxon>
        <taxon>Spermatophyta</taxon>
        <taxon>Magnoliopsida</taxon>
        <taxon>eudicotyledons</taxon>
        <taxon>Gunneridae</taxon>
        <taxon>Pentapetalae</taxon>
        <taxon>rosids</taxon>
        <taxon>fabids</taxon>
        <taxon>Fabales</taxon>
        <taxon>Fabaceae</taxon>
        <taxon>Cercidoideae</taxon>
        <taxon>Cercideae</taxon>
        <taxon>Bauhiniinae</taxon>
        <taxon>Bauhinia</taxon>
    </lineage>
</organism>
<gene>
    <name evidence="1" type="ORF">L6164_035458</name>
</gene>
<dbReference type="EMBL" id="CM039439">
    <property type="protein sequence ID" value="KAI4295410.1"/>
    <property type="molecule type" value="Genomic_DNA"/>
</dbReference>
<reference evidence="1 2" key="1">
    <citation type="journal article" date="2022" name="DNA Res.">
        <title>Chromosomal-level genome assembly of the orchid tree Bauhinia variegata (Leguminosae; Cercidoideae) supports the allotetraploid origin hypothesis of Bauhinia.</title>
        <authorList>
            <person name="Zhong Y."/>
            <person name="Chen Y."/>
            <person name="Zheng D."/>
            <person name="Pang J."/>
            <person name="Liu Y."/>
            <person name="Luo S."/>
            <person name="Meng S."/>
            <person name="Qian L."/>
            <person name="Wei D."/>
            <person name="Dai S."/>
            <person name="Zhou R."/>
        </authorList>
    </citation>
    <scope>NUCLEOTIDE SEQUENCE [LARGE SCALE GENOMIC DNA]</scope>
    <source>
        <strain evidence="1">BV-YZ2020</strain>
    </source>
</reference>
<evidence type="ECO:0000313" key="1">
    <source>
        <dbReference type="EMBL" id="KAI4295410.1"/>
    </source>
</evidence>
<proteinExistence type="predicted"/>
<sequence>MFELTEGHCFPRALVGVNVGLALVDAVVAAISYFQLIRIHLRNLQVCWTRQKVFHLMIGSSNLGYFIYFVLTLVAACKGWIWWSQPCGFIFMAFPKILFFSAFLLLLSFWVDLCHQPDEEDDDEGSFVEEALLEKTLNESHSASINRHRKCFPVRLVRVGNRQKIVILVTVLVFVIMLAFAVIIWIGLGKNSIDSTVAARVYVDFFAVGMLLLAGALACYGIMLCLKMSNVRSEEASSEMWKVASLTVVSVLCFTSSAFVALLTDIPMLYHWHKLNLNCVYTSFLLILYYFVGASIPSVMVLWVMRELPPTKDISIQEESGMLAYVPDSSVAVHPQRWTTVTSMQNQVLRASPI</sequence>
<comment type="caution">
    <text evidence="1">The sequence shown here is derived from an EMBL/GenBank/DDBJ whole genome shotgun (WGS) entry which is preliminary data.</text>
</comment>
<accession>A0ACB9KE37</accession>